<gene>
    <name evidence="1" type="ORF">L211DRAFT_521421</name>
</gene>
<keyword evidence="2" id="KW-1185">Reference proteome</keyword>
<protein>
    <submittedName>
        <fullName evidence="1">Uncharacterized protein</fullName>
    </submittedName>
</protein>
<sequence>MELAQIFLACFHLSCVITRTEIVSIIGFHPVIFPAIANVYVYVTRPNLGHLDSTLPLHFWGEPGGWFGQGS</sequence>
<evidence type="ECO:0000313" key="2">
    <source>
        <dbReference type="Proteomes" id="UP000267821"/>
    </source>
</evidence>
<dbReference type="InParanoid" id="A0A3N4LCQ7"/>
<proteinExistence type="predicted"/>
<accession>A0A3N4LCQ7</accession>
<name>A0A3N4LCQ7_9PEZI</name>
<organism evidence="1 2">
    <name type="scientific">Terfezia boudieri ATCC MYA-4762</name>
    <dbReference type="NCBI Taxonomy" id="1051890"/>
    <lineage>
        <taxon>Eukaryota</taxon>
        <taxon>Fungi</taxon>
        <taxon>Dikarya</taxon>
        <taxon>Ascomycota</taxon>
        <taxon>Pezizomycotina</taxon>
        <taxon>Pezizomycetes</taxon>
        <taxon>Pezizales</taxon>
        <taxon>Pezizaceae</taxon>
        <taxon>Terfezia</taxon>
    </lineage>
</organism>
<dbReference type="AlphaFoldDB" id="A0A3N4LCQ7"/>
<reference evidence="1 2" key="1">
    <citation type="journal article" date="2018" name="Nat. Ecol. Evol.">
        <title>Pezizomycetes genomes reveal the molecular basis of ectomycorrhizal truffle lifestyle.</title>
        <authorList>
            <person name="Murat C."/>
            <person name="Payen T."/>
            <person name="Noel B."/>
            <person name="Kuo A."/>
            <person name="Morin E."/>
            <person name="Chen J."/>
            <person name="Kohler A."/>
            <person name="Krizsan K."/>
            <person name="Balestrini R."/>
            <person name="Da Silva C."/>
            <person name="Montanini B."/>
            <person name="Hainaut M."/>
            <person name="Levati E."/>
            <person name="Barry K.W."/>
            <person name="Belfiori B."/>
            <person name="Cichocki N."/>
            <person name="Clum A."/>
            <person name="Dockter R.B."/>
            <person name="Fauchery L."/>
            <person name="Guy J."/>
            <person name="Iotti M."/>
            <person name="Le Tacon F."/>
            <person name="Lindquist E.A."/>
            <person name="Lipzen A."/>
            <person name="Malagnac F."/>
            <person name="Mello A."/>
            <person name="Molinier V."/>
            <person name="Miyauchi S."/>
            <person name="Poulain J."/>
            <person name="Riccioni C."/>
            <person name="Rubini A."/>
            <person name="Sitrit Y."/>
            <person name="Splivallo R."/>
            <person name="Traeger S."/>
            <person name="Wang M."/>
            <person name="Zifcakova L."/>
            <person name="Wipf D."/>
            <person name="Zambonelli A."/>
            <person name="Paolocci F."/>
            <person name="Nowrousian M."/>
            <person name="Ottonello S."/>
            <person name="Baldrian P."/>
            <person name="Spatafora J.W."/>
            <person name="Henrissat B."/>
            <person name="Nagy L.G."/>
            <person name="Aury J.M."/>
            <person name="Wincker P."/>
            <person name="Grigoriev I.V."/>
            <person name="Bonfante P."/>
            <person name="Martin F.M."/>
        </authorList>
    </citation>
    <scope>NUCLEOTIDE SEQUENCE [LARGE SCALE GENOMIC DNA]</scope>
    <source>
        <strain evidence="1 2">ATCC MYA-4762</strain>
    </source>
</reference>
<dbReference type="Proteomes" id="UP000267821">
    <property type="component" value="Unassembled WGS sequence"/>
</dbReference>
<evidence type="ECO:0000313" key="1">
    <source>
        <dbReference type="EMBL" id="RPB20476.1"/>
    </source>
</evidence>
<dbReference type="EMBL" id="ML121571">
    <property type="protein sequence ID" value="RPB20476.1"/>
    <property type="molecule type" value="Genomic_DNA"/>
</dbReference>